<organism evidence="1 2">
    <name type="scientific">Tritrichomonas musculus</name>
    <dbReference type="NCBI Taxonomy" id="1915356"/>
    <lineage>
        <taxon>Eukaryota</taxon>
        <taxon>Metamonada</taxon>
        <taxon>Parabasalia</taxon>
        <taxon>Tritrichomonadida</taxon>
        <taxon>Tritrichomonadidae</taxon>
        <taxon>Tritrichomonas</taxon>
    </lineage>
</organism>
<dbReference type="PANTHER" id="PTHR45661:SF3">
    <property type="entry name" value="IG-LIKE DOMAIN-CONTAINING PROTEIN"/>
    <property type="match status" value="1"/>
</dbReference>
<evidence type="ECO:0000313" key="2">
    <source>
        <dbReference type="Proteomes" id="UP001470230"/>
    </source>
</evidence>
<dbReference type="Gene3D" id="3.80.10.10">
    <property type="entry name" value="Ribonuclease Inhibitor"/>
    <property type="match status" value="3"/>
</dbReference>
<dbReference type="Pfam" id="PF13306">
    <property type="entry name" value="LRR_5"/>
    <property type="match status" value="5"/>
</dbReference>
<accession>A0ABR2H7E7</accession>
<dbReference type="Proteomes" id="UP001470230">
    <property type="component" value="Unassembled WGS sequence"/>
</dbReference>
<dbReference type="InterPro" id="IPR026906">
    <property type="entry name" value="LRR_5"/>
</dbReference>
<name>A0ABR2H7E7_9EUKA</name>
<proteinExistence type="predicted"/>
<gene>
    <name evidence="1" type="ORF">M9Y10_027106</name>
</gene>
<dbReference type="EMBL" id="JAPFFF010000041">
    <property type="protein sequence ID" value="KAK8841487.1"/>
    <property type="molecule type" value="Genomic_DNA"/>
</dbReference>
<dbReference type="InterPro" id="IPR053139">
    <property type="entry name" value="Surface_bspA-like"/>
</dbReference>
<keyword evidence="2" id="KW-1185">Reference proteome</keyword>
<evidence type="ECO:0000313" key="1">
    <source>
        <dbReference type="EMBL" id="KAK8841487.1"/>
    </source>
</evidence>
<comment type="caution">
    <text evidence="1">The sequence shown here is derived from an EMBL/GenBank/DDBJ whole genome shotgun (WGS) entry which is preliminary data.</text>
</comment>
<evidence type="ECO:0008006" key="3">
    <source>
        <dbReference type="Google" id="ProtNLM"/>
    </source>
</evidence>
<dbReference type="SUPFAM" id="SSF52058">
    <property type="entry name" value="L domain-like"/>
    <property type="match status" value="2"/>
</dbReference>
<dbReference type="InterPro" id="IPR032675">
    <property type="entry name" value="LRR_dom_sf"/>
</dbReference>
<sequence>MEQDIIEDTFINYKINKHKHECSVVNSPNALGDIFIPRSIMFESHEYLVTTIENDSFTYNEHIRSIKFPEDSFFNTIECSPFEYSHIRSLYFPPSVRKLENGWCKMTNYLNHITISPDNNSFRYADSDHKIIVGKSDPNQENYDELVFASRDVTNVMIPDYVKRIRPYAFECCSKLEKVEISPNSLLQEIGGFSFAETKIESLCLPKNVEKLDDCWCGRTFNLTNVIISDENKHFKYDIQNNIIVGKSDPAKELYDEIYFARRNIHSIKIPKYIKTIKSCAFDYCQHLCCIEFEKDSKLETIGDYSFVFTNMNAVVIPKSVSRIGKYCFAECLSLNSFKLEPNSKLESLSKGLLNNCRNLSNVEFPKNSALKRIEEYAFCNTIIYSLNLPRNFQKFEDGSLYLALSLSKLCFSPRNKYFKQTDKIIVRKSDIKQKNYDELVFAFPYISGELVIPRDIKQINSYAFSQNKFTDYVTFPKDSCIETICEHSFSYCLLHKIIIPSSVSYLGKSAFIDCPNLETVIIQENSKLQSILPYTFCRCYKLKEIKIPEKSLIKTIGKSFISETFVADLYIPSSVEKLDENWCATSNLQNITIGPNNKFFKTCDEDPNLIIGRSDKNNEIYDEIVFACRNIKNAIIPNYIKRIRSYAFDGCRKIETIEFQEDSKLERIGSNAFYYCQKLKNVDFSSVSQLKTIGKEAFAYSNIEKIIIPKSVTTISKLAFDNCLELQLIEIGENVDKNQFNKNHLKSCKNAIIMIPNTSKK</sequence>
<dbReference type="PANTHER" id="PTHR45661">
    <property type="entry name" value="SURFACE ANTIGEN"/>
    <property type="match status" value="1"/>
</dbReference>
<protein>
    <recommendedName>
        <fullName evidence="3">Surface antigen BspA-like</fullName>
    </recommendedName>
</protein>
<reference evidence="1 2" key="1">
    <citation type="submission" date="2024-04" db="EMBL/GenBank/DDBJ databases">
        <title>Tritrichomonas musculus Genome.</title>
        <authorList>
            <person name="Alves-Ferreira E."/>
            <person name="Grigg M."/>
            <person name="Lorenzi H."/>
            <person name="Galac M."/>
        </authorList>
    </citation>
    <scope>NUCLEOTIDE SEQUENCE [LARGE SCALE GENOMIC DNA]</scope>
    <source>
        <strain evidence="1 2">EAF2021</strain>
    </source>
</reference>